<name>A0A2B4SCT5_STYPI</name>
<dbReference type="InterPro" id="IPR012337">
    <property type="entry name" value="RNaseH-like_sf"/>
</dbReference>
<comment type="caution">
    <text evidence="2">The sequence shown here is derived from an EMBL/GenBank/DDBJ whole genome shotgun (WGS) entry which is preliminary data.</text>
</comment>
<evidence type="ECO:0000313" key="3">
    <source>
        <dbReference type="Proteomes" id="UP000225706"/>
    </source>
</evidence>
<dbReference type="InterPro" id="IPR036397">
    <property type="entry name" value="RNaseH_sf"/>
</dbReference>
<dbReference type="AlphaFoldDB" id="A0A2B4SCT5"/>
<dbReference type="SUPFAM" id="SSF53098">
    <property type="entry name" value="Ribonuclease H-like"/>
    <property type="match status" value="1"/>
</dbReference>
<dbReference type="GO" id="GO:0003676">
    <property type="term" value="F:nucleic acid binding"/>
    <property type="evidence" value="ECO:0007669"/>
    <property type="project" value="InterPro"/>
</dbReference>
<dbReference type="OrthoDB" id="5958134at2759"/>
<dbReference type="STRING" id="50429.A0A2B4SCT5"/>
<dbReference type="Pfam" id="PF24764">
    <property type="entry name" value="rva_4"/>
    <property type="match status" value="1"/>
</dbReference>
<dbReference type="Gene3D" id="3.30.420.10">
    <property type="entry name" value="Ribonuclease H-like superfamily/Ribonuclease H"/>
    <property type="match status" value="1"/>
</dbReference>
<protein>
    <recommendedName>
        <fullName evidence="1">Integrase core domain-containing protein</fullName>
    </recommendedName>
</protein>
<proteinExistence type="predicted"/>
<organism evidence="2 3">
    <name type="scientific">Stylophora pistillata</name>
    <name type="common">Smooth cauliflower coral</name>
    <dbReference type="NCBI Taxonomy" id="50429"/>
    <lineage>
        <taxon>Eukaryota</taxon>
        <taxon>Metazoa</taxon>
        <taxon>Cnidaria</taxon>
        <taxon>Anthozoa</taxon>
        <taxon>Hexacorallia</taxon>
        <taxon>Scleractinia</taxon>
        <taxon>Astrocoeniina</taxon>
        <taxon>Pocilloporidae</taxon>
        <taxon>Stylophora</taxon>
    </lineage>
</organism>
<keyword evidence="3" id="KW-1185">Reference proteome</keyword>
<dbReference type="PANTHER" id="PTHR46791:SF7">
    <property type="entry name" value="INTEGRASE CATALYTIC DOMAIN-CONTAINING PROTEIN"/>
    <property type="match status" value="1"/>
</dbReference>
<feature type="domain" description="Integrase core" evidence="1">
    <location>
        <begin position="138"/>
        <end position="255"/>
    </location>
</feature>
<dbReference type="Proteomes" id="UP000225706">
    <property type="component" value="Unassembled WGS sequence"/>
</dbReference>
<gene>
    <name evidence="2" type="ORF">AWC38_SpisGene8470</name>
</gene>
<reference evidence="3" key="1">
    <citation type="journal article" date="2017" name="bioRxiv">
        <title>Comparative analysis of the genomes of Stylophora pistillata and Acropora digitifera provides evidence for extensive differences between species of corals.</title>
        <authorList>
            <person name="Voolstra C.R."/>
            <person name="Li Y."/>
            <person name="Liew Y.J."/>
            <person name="Baumgarten S."/>
            <person name="Zoccola D."/>
            <person name="Flot J.-F."/>
            <person name="Tambutte S."/>
            <person name="Allemand D."/>
            <person name="Aranda M."/>
        </authorList>
    </citation>
    <scope>NUCLEOTIDE SEQUENCE [LARGE SCALE GENOMIC DNA]</scope>
</reference>
<accession>A0A2B4SCT5</accession>
<dbReference type="PANTHER" id="PTHR46791">
    <property type="entry name" value="EXPRESSED PROTEIN"/>
    <property type="match status" value="1"/>
</dbReference>
<dbReference type="EMBL" id="LSMT01000116">
    <property type="protein sequence ID" value="PFX26863.1"/>
    <property type="molecule type" value="Genomic_DNA"/>
</dbReference>
<dbReference type="InterPro" id="IPR058913">
    <property type="entry name" value="Integrase_dom_put"/>
</dbReference>
<evidence type="ECO:0000259" key="1">
    <source>
        <dbReference type="Pfam" id="PF24764"/>
    </source>
</evidence>
<evidence type="ECO:0000313" key="2">
    <source>
        <dbReference type="EMBL" id="PFX26863.1"/>
    </source>
</evidence>
<sequence>MASNDDMVGRISAAAFNALRNSQQQGIVGRPRIVLSKEAIEGYLHMGYSVSQTAEACGVSRSVLYGRMQQVGIFYRDRFSRLDNNSLDAAVRDIKMNHPNCGEVMIIGHLRERGIIVQRSRVRESIHRVDPQGADDRSDNNTSQTVSDLFQRAVSQYGRPLKVRTDKGGENVRVWEEMINHSPAREMAAITGSSVHNQRVERFNRDLNIHCADVIKLELYELEHQGLLDPSNDTDIFCSHYVYVPRINQLLQDVRQRP</sequence>